<dbReference type="RefSeq" id="WP_161139728.1">
    <property type="nucleotide sequence ID" value="NZ_SPKJ01000014.1"/>
</dbReference>
<comment type="caution">
    <text evidence="14">The sequence shown here is derived from an EMBL/GenBank/DDBJ whole genome shotgun (WGS) entry which is preliminary data.</text>
</comment>
<dbReference type="InterPro" id="IPR005467">
    <property type="entry name" value="His_kinase_dom"/>
</dbReference>
<evidence type="ECO:0000256" key="3">
    <source>
        <dbReference type="ARBA" id="ARBA00012438"/>
    </source>
</evidence>
<feature type="transmembrane region" description="Helical" evidence="11">
    <location>
        <begin position="170"/>
        <end position="194"/>
    </location>
</feature>
<evidence type="ECO:0000259" key="12">
    <source>
        <dbReference type="PROSITE" id="PS50109"/>
    </source>
</evidence>
<dbReference type="OrthoDB" id="9809567at2"/>
<evidence type="ECO:0000313" key="14">
    <source>
        <dbReference type="EMBL" id="MYZ47379.1"/>
    </source>
</evidence>
<dbReference type="PANTHER" id="PTHR45436">
    <property type="entry name" value="SENSOR HISTIDINE KINASE YKOH"/>
    <property type="match status" value="1"/>
</dbReference>
<comment type="catalytic activity">
    <reaction evidence="1">
        <text>ATP + protein L-histidine = ADP + protein N-phospho-L-histidine.</text>
        <dbReference type="EC" id="2.7.13.3"/>
    </reaction>
</comment>
<dbReference type="Gene3D" id="3.30.565.10">
    <property type="entry name" value="Histidine kinase-like ATPase, C-terminal domain"/>
    <property type="match status" value="1"/>
</dbReference>
<evidence type="ECO:0000256" key="9">
    <source>
        <dbReference type="ARBA" id="ARBA00023012"/>
    </source>
</evidence>
<name>A0A964T315_9HYPH</name>
<dbReference type="InterPro" id="IPR003594">
    <property type="entry name" value="HATPase_dom"/>
</dbReference>
<dbReference type="InterPro" id="IPR036890">
    <property type="entry name" value="HATPase_C_sf"/>
</dbReference>
<evidence type="ECO:0000256" key="11">
    <source>
        <dbReference type="SAM" id="Phobius"/>
    </source>
</evidence>
<sequence>MSRGSLRLRLFVAGAFSIALALALAGIGLGRLFERHAERRALEELSIFMDQVVAGIDRDASGAPVVADGPTDPRFTRPLSGLYWQVEEDGTVLRSRSLWDGALALPVDEVADGEVHRHRAVGPDGGDLLVLERVVTLPPRIGGRVRVAVALDRADIASATADFEADLVPYLLLLGLLLAAANFAQVTVGLLPLASVRDRVSAIRAGSLRRLGTDLPDEVRPLAVEVDSLLDALDERIKLARARAAELAHGLKTPLQVLSGDVDRLRKLGETALADDIDAVALVMRRHVDRELVRARVAAGAVHAEAAVRAVAERVVGVVRRTPAGSRLAWSVAAPQELSVHADPDDLTEALGNLVENAARHAVSRIEIGARREGDAVRIAVLDDGPGLTDERKRLLLDPDGRPDPAADGTGLGLSIVREIVAASGGRLELADGDPGLSAEIVLPASPGRAAPAQRR</sequence>
<dbReference type="InterPro" id="IPR003660">
    <property type="entry name" value="HAMP_dom"/>
</dbReference>
<evidence type="ECO:0000256" key="6">
    <source>
        <dbReference type="ARBA" id="ARBA00022692"/>
    </source>
</evidence>
<reference evidence="14" key="1">
    <citation type="submission" date="2019-03" db="EMBL/GenBank/DDBJ databases">
        <title>Afifella sp. nov., isolated from activated sludge.</title>
        <authorList>
            <person name="Li Q."/>
            <person name="Liu Y."/>
        </authorList>
    </citation>
    <scope>NUCLEOTIDE SEQUENCE</scope>
    <source>
        <strain evidence="14">L72</strain>
    </source>
</reference>
<dbReference type="Pfam" id="PF02518">
    <property type="entry name" value="HATPase_c"/>
    <property type="match status" value="1"/>
</dbReference>
<feature type="domain" description="HAMP" evidence="13">
    <location>
        <begin position="187"/>
        <end position="238"/>
    </location>
</feature>
<dbReference type="SUPFAM" id="SSF55874">
    <property type="entry name" value="ATPase domain of HSP90 chaperone/DNA topoisomerase II/histidine kinase"/>
    <property type="match status" value="1"/>
</dbReference>
<dbReference type="InterPro" id="IPR004358">
    <property type="entry name" value="Sig_transdc_His_kin-like_C"/>
</dbReference>
<keyword evidence="10 11" id="KW-0472">Membrane</keyword>
<organism evidence="14 15">
    <name type="scientific">Propylenella binzhouense</name>
    <dbReference type="NCBI Taxonomy" id="2555902"/>
    <lineage>
        <taxon>Bacteria</taxon>
        <taxon>Pseudomonadati</taxon>
        <taxon>Pseudomonadota</taxon>
        <taxon>Alphaproteobacteria</taxon>
        <taxon>Hyphomicrobiales</taxon>
        <taxon>Propylenellaceae</taxon>
        <taxon>Propylenella</taxon>
    </lineage>
</organism>
<evidence type="ECO:0000256" key="1">
    <source>
        <dbReference type="ARBA" id="ARBA00000085"/>
    </source>
</evidence>
<keyword evidence="6 11" id="KW-0812">Transmembrane</keyword>
<dbReference type="GO" id="GO:0005886">
    <property type="term" value="C:plasma membrane"/>
    <property type="evidence" value="ECO:0007669"/>
    <property type="project" value="TreeGrafter"/>
</dbReference>
<evidence type="ECO:0000256" key="5">
    <source>
        <dbReference type="ARBA" id="ARBA00022679"/>
    </source>
</evidence>
<evidence type="ECO:0000256" key="7">
    <source>
        <dbReference type="ARBA" id="ARBA00022777"/>
    </source>
</evidence>
<dbReference type="Proteomes" id="UP000773614">
    <property type="component" value="Unassembled WGS sequence"/>
</dbReference>
<evidence type="ECO:0000256" key="4">
    <source>
        <dbReference type="ARBA" id="ARBA00022553"/>
    </source>
</evidence>
<keyword evidence="7 14" id="KW-0418">Kinase</keyword>
<dbReference type="InterPro" id="IPR050428">
    <property type="entry name" value="TCS_sensor_his_kinase"/>
</dbReference>
<dbReference type="PRINTS" id="PR00344">
    <property type="entry name" value="BCTRLSENSOR"/>
</dbReference>
<proteinExistence type="predicted"/>
<feature type="domain" description="Histidine kinase" evidence="12">
    <location>
        <begin position="246"/>
        <end position="447"/>
    </location>
</feature>
<evidence type="ECO:0000259" key="13">
    <source>
        <dbReference type="PROSITE" id="PS50885"/>
    </source>
</evidence>
<dbReference type="EC" id="2.7.13.3" evidence="3"/>
<keyword evidence="9" id="KW-0902">Two-component regulatory system</keyword>
<dbReference type="GO" id="GO:0004673">
    <property type="term" value="F:protein histidine kinase activity"/>
    <property type="evidence" value="ECO:0007669"/>
    <property type="project" value="UniProtKB-EC"/>
</dbReference>
<keyword evidence="5" id="KW-0808">Transferase</keyword>
<dbReference type="PROSITE" id="PS50109">
    <property type="entry name" value="HIS_KIN"/>
    <property type="match status" value="1"/>
</dbReference>
<dbReference type="SMART" id="SM00387">
    <property type="entry name" value="HATPase_c"/>
    <property type="match status" value="1"/>
</dbReference>
<evidence type="ECO:0000313" key="15">
    <source>
        <dbReference type="Proteomes" id="UP000773614"/>
    </source>
</evidence>
<keyword evidence="8 11" id="KW-1133">Transmembrane helix</keyword>
<protein>
    <recommendedName>
        <fullName evidence="3">histidine kinase</fullName>
        <ecNumber evidence="3">2.7.13.3</ecNumber>
    </recommendedName>
</protein>
<evidence type="ECO:0000256" key="10">
    <source>
        <dbReference type="ARBA" id="ARBA00023136"/>
    </source>
</evidence>
<dbReference type="GO" id="GO:0000160">
    <property type="term" value="P:phosphorelay signal transduction system"/>
    <property type="evidence" value="ECO:0007669"/>
    <property type="project" value="UniProtKB-KW"/>
</dbReference>
<dbReference type="Gene3D" id="1.10.287.130">
    <property type="match status" value="1"/>
</dbReference>
<dbReference type="AlphaFoldDB" id="A0A964T315"/>
<evidence type="ECO:0000256" key="8">
    <source>
        <dbReference type="ARBA" id="ARBA00022989"/>
    </source>
</evidence>
<keyword evidence="4" id="KW-0597">Phosphoprotein</keyword>
<keyword evidence="15" id="KW-1185">Reference proteome</keyword>
<evidence type="ECO:0000256" key="2">
    <source>
        <dbReference type="ARBA" id="ARBA00004370"/>
    </source>
</evidence>
<dbReference type="PANTHER" id="PTHR45436:SF5">
    <property type="entry name" value="SENSOR HISTIDINE KINASE TRCS"/>
    <property type="match status" value="1"/>
</dbReference>
<comment type="subcellular location">
    <subcellularLocation>
        <location evidence="2">Membrane</location>
    </subcellularLocation>
</comment>
<dbReference type="PROSITE" id="PS50885">
    <property type="entry name" value="HAMP"/>
    <property type="match status" value="1"/>
</dbReference>
<dbReference type="EMBL" id="SPKJ01000014">
    <property type="protein sequence ID" value="MYZ47379.1"/>
    <property type="molecule type" value="Genomic_DNA"/>
</dbReference>
<gene>
    <name evidence="14" type="ORF">E4O86_06605</name>
</gene>
<accession>A0A964T315</accession>